<dbReference type="GO" id="GO:0006620">
    <property type="term" value="P:post-translational protein targeting to endoplasmic reticulum membrane"/>
    <property type="evidence" value="ECO:0007669"/>
    <property type="project" value="TreeGrafter"/>
</dbReference>
<dbReference type="InterPro" id="IPR011990">
    <property type="entry name" value="TPR-like_helical_dom_sf"/>
</dbReference>
<comment type="caution">
    <text evidence="5">The sequence shown here is derived from an EMBL/GenBank/DDBJ whole genome shotgun (WGS) entry which is preliminary data.</text>
</comment>
<dbReference type="Proteomes" id="UP001153069">
    <property type="component" value="Unassembled WGS sequence"/>
</dbReference>
<feature type="compositionally biased region" description="Low complexity" evidence="4">
    <location>
        <begin position="749"/>
        <end position="763"/>
    </location>
</feature>
<feature type="compositionally biased region" description="Basic and acidic residues" evidence="4">
    <location>
        <begin position="612"/>
        <end position="621"/>
    </location>
</feature>
<evidence type="ECO:0000256" key="2">
    <source>
        <dbReference type="ARBA" id="ARBA00022803"/>
    </source>
</evidence>
<accession>A0A9N8E4Y2</accession>
<dbReference type="GO" id="GO:0072380">
    <property type="term" value="C:TRC complex"/>
    <property type="evidence" value="ECO:0007669"/>
    <property type="project" value="TreeGrafter"/>
</dbReference>
<evidence type="ECO:0000256" key="3">
    <source>
        <dbReference type="PROSITE-ProRule" id="PRU00339"/>
    </source>
</evidence>
<dbReference type="PANTHER" id="PTHR45831">
    <property type="entry name" value="LD24721P"/>
    <property type="match status" value="1"/>
</dbReference>
<dbReference type="PANTHER" id="PTHR45831:SF4">
    <property type="match status" value="1"/>
</dbReference>
<evidence type="ECO:0000313" key="5">
    <source>
        <dbReference type="EMBL" id="CAB9514607.1"/>
    </source>
</evidence>
<dbReference type="Gene3D" id="1.25.40.10">
    <property type="entry name" value="Tetratricopeptide repeat domain"/>
    <property type="match status" value="2"/>
</dbReference>
<feature type="region of interest" description="Disordered" evidence="4">
    <location>
        <begin position="333"/>
        <end position="424"/>
    </location>
</feature>
<name>A0A9N8E4Y2_9STRA</name>
<evidence type="ECO:0000313" key="6">
    <source>
        <dbReference type="Proteomes" id="UP001153069"/>
    </source>
</evidence>
<feature type="compositionally biased region" description="Low complexity" evidence="4">
    <location>
        <begin position="585"/>
        <end position="599"/>
    </location>
</feature>
<keyword evidence="1" id="KW-0677">Repeat</keyword>
<keyword evidence="6" id="KW-1185">Reference proteome</keyword>
<feature type="region of interest" description="Disordered" evidence="4">
    <location>
        <begin position="735"/>
        <end position="773"/>
    </location>
</feature>
<keyword evidence="2 3" id="KW-0802">TPR repeat</keyword>
<reference evidence="5" key="1">
    <citation type="submission" date="2020-06" db="EMBL/GenBank/DDBJ databases">
        <authorList>
            <consortium name="Plant Systems Biology data submission"/>
        </authorList>
    </citation>
    <scope>NUCLEOTIDE SEQUENCE</scope>
    <source>
        <strain evidence="5">D6</strain>
    </source>
</reference>
<dbReference type="InterPro" id="IPR019734">
    <property type="entry name" value="TPR_rpt"/>
</dbReference>
<dbReference type="Pfam" id="PF13181">
    <property type="entry name" value="TPR_8"/>
    <property type="match status" value="1"/>
</dbReference>
<evidence type="ECO:0000256" key="1">
    <source>
        <dbReference type="ARBA" id="ARBA00022737"/>
    </source>
</evidence>
<dbReference type="EMBL" id="CAICTM010000663">
    <property type="protein sequence ID" value="CAB9514607.1"/>
    <property type="molecule type" value="Genomic_DNA"/>
</dbReference>
<dbReference type="InterPro" id="IPR047150">
    <property type="entry name" value="SGT"/>
</dbReference>
<feature type="region of interest" description="Disordered" evidence="4">
    <location>
        <begin position="569"/>
        <end position="621"/>
    </location>
</feature>
<feature type="repeat" description="TPR" evidence="3">
    <location>
        <begin position="505"/>
        <end position="538"/>
    </location>
</feature>
<dbReference type="AlphaFoldDB" id="A0A9N8E4Y2"/>
<feature type="repeat" description="TPR" evidence="3">
    <location>
        <begin position="697"/>
        <end position="730"/>
    </location>
</feature>
<organism evidence="5 6">
    <name type="scientific">Seminavis robusta</name>
    <dbReference type="NCBI Taxonomy" id="568900"/>
    <lineage>
        <taxon>Eukaryota</taxon>
        <taxon>Sar</taxon>
        <taxon>Stramenopiles</taxon>
        <taxon>Ochrophyta</taxon>
        <taxon>Bacillariophyta</taxon>
        <taxon>Bacillariophyceae</taxon>
        <taxon>Bacillariophycidae</taxon>
        <taxon>Naviculales</taxon>
        <taxon>Naviculaceae</taxon>
        <taxon>Seminavis</taxon>
    </lineage>
</organism>
<feature type="repeat" description="TPR" evidence="3">
    <location>
        <begin position="626"/>
        <end position="659"/>
    </location>
</feature>
<dbReference type="SUPFAM" id="SSF48452">
    <property type="entry name" value="TPR-like"/>
    <property type="match status" value="1"/>
</dbReference>
<protein>
    <submittedName>
        <fullName evidence="5">Small glutamine-rich tetratricopeptide repeat-containing protein 2</fullName>
    </submittedName>
</protein>
<dbReference type="OrthoDB" id="44006at2759"/>
<feature type="repeat" description="TPR" evidence="3">
    <location>
        <begin position="434"/>
        <end position="467"/>
    </location>
</feature>
<feature type="region of interest" description="Disordered" evidence="4">
    <location>
        <begin position="1"/>
        <end position="86"/>
    </location>
</feature>
<dbReference type="PROSITE" id="PS50005">
    <property type="entry name" value="TPR"/>
    <property type="match status" value="4"/>
</dbReference>
<feature type="compositionally biased region" description="Polar residues" evidence="4">
    <location>
        <begin position="27"/>
        <end position="48"/>
    </location>
</feature>
<feature type="compositionally biased region" description="Basic residues" evidence="4">
    <location>
        <begin position="764"/>
        <end position="773"/>
    </location>
</feature>
<sequence length="773" mass="85283">MSPPPGHSYSAAPRPRVNAGVEPQPHRIQQQLTVETLEQPQPQQHNTMSHPPHHHGSSSLQSPSHDGASAQQPHHDDDADHTTQGLPSENQLVLLCLDYLRDLRRAYPEDDLRELEGMNADYLSVAVYALSRCFTRPDTLVEDNDCMMDPLKQPPLSPRHQGSKKLTTNGNGSLVMPSMAVINHEILYEENPNMAEDDEDQKKDDTDEADPYTWYDYDDMHPSNVHRFFPLAGLASGPSLRGPLTLGELTAAGLAGLGARSRLDAEKDMIQSPLFEQFVQAVKSKGFFMDPDNDTPLVDPEEERQRVIRQQKNYDERFRKVVAKFRTKLAVKAEAPAKPGTPLSASSTGTSPMRSANWLALTSADRQRRRREHALEQSRWRKNGAPPTPNRLAYSPRGGGKGFGVTTPERATDGGQECSTPRSQLDHPVDLEQAERAKAEGNVYMQKKLYPQAVQSYTQALKISPNGPHSHVYFSNRAAALLSMKKFGEAILDSERSLALKPDYGKAHARLGLAHFLSGSYRQAMEAYTVSLKYDPNNASSKSYLEKAAKRLAEGGSSSHQGPIQSSFSLVSEWESSQRQHHHQQQPSSSSSLPTSHQHQGGGGSVTSASHPDGDDRSKQELQRDAEKFKAKGNAFMAHREYTLALEAYTSAIQCSPNGPQSHVYYSNRAAALCYLERYRDAIADSEKSLELSPTYGKAHARLGLSRFFLQDYAGAVAAYTAALQHDPDNAASKSYLAKAKAKLEGRSSRPSSRTSSPAPSMSSRRRPPSTSN</sequence>
<gene>
    <name evidence="5" type="ORF">SEMRO_664_G183620.1</name>
</gene>
<dbReference type="GO" id="GO:0060090">
    <property type="term" value="F:molecular adaptor activity"/>
    <property type="evidence" value="ECO:0007669"/>
    <property type="project" value="TreeGrafter"/>
</dbReference>
<proteinExistence type="predicted"/>
<feature type="compositionally biased region" description="Polar residues" evidence="4">
    <location>
        <begin position="343"/>
        <end position="354"/>
    </location>
</feature>
<dbReference type="GO" id="GO:0016020">
    <property type="term" value="C:membrane"/>
    <property type="evidence" value="ECO:0007669"/>
    <property type="project" value="TreeGrafter"/>
</dbReference>
<dbReference type="SMART" id="SM00028">
    <property type="entry name" value="TPR"/>
    <property type="match status" value="6"/>
</dbReference>
<evidence type="ECO:0000256" key="4">
    <source>
        <dbReference type="SAM" id="MobiDB-lite"/>
    </source>
</evidence>